<feature type="binding site" evidence="5">
    <location>
        <begin position="67"/>
        <end position="69"/>
    </location>
    <ligand>
        <name>substrate</name>
    </ligand>
</feature>
<dbReference type="EMBL" id="CP063362">
    <property type="protein sequence ID" value="QRG09460.1"/>
    <property type="molecule type" value="Genomic_DNA"/>
</dbReference>
<comment type="function">
    <text evidence="5">This enzyme is involved in nucleotide metabolism: it produces dUMP, the immediate precursor of thymidine nucleotides and it decreases the intracellular concentration of dUTP so that uracil cannot be incorporated into DNA.</text>
</comment>
<dbReference type="EC" id="3.6.1.23" evidence="5"/>
<comment type="pathway">
    <text evidence="5">Pyrimidine metabolism; dUMP biosynthesis; dUMP from dCTP (dUTP route): step 2/2.</text>
</comment>
<dbReference type="HAMAP" id="MF_00116">
    <property type="entry name" value="dUTPase_bact"/>
    <property type="match status" value="1"/>
</dbReference>
<keyword evidence="5" id="KW-0479">Metal-binding</keyword>
<dbReference type="GO" id="GO:0006226">
    <property type="term" value="P:dUMP biosynthetic process"/>
    <property type="evidence" value="ECO:0007669"/>
    <property type="project" value="UniProtKB-UniRule"/>
</dbReference>
<comment type="catalytic activity">
    <reaction evidence="4 5">
        <text>dUTP + H2O = dUMP + diphosphate + H(+)</text>
        <dbReference type="Rhea" id="RHEA:10248"/>
        <dbReference type="ChEBI" id="CHEBI:15377"/>
        <dbReference type="ChEBI" id="CHEBI:15378"/>
        <dbReference type="ChEBI" id="CHEBI:33019"/>
        <dbReference type="ChEBI" id="CHEBI:61555"/>
        <dbReference type="ChEBI" id="CHEBI:246422"/>
        <dbReference type="EC" id="3.6.1.23"/>
    </reaction>
</comment>
<evidence type="ECO:0000256" key="1">
    <source>
        <dbReference type="ARBA" id="ARBA00006581"/>
    </source>
</evidence>
<dbReference type="SUPFAM" id="SSF51283">
    <property type="entry name" value="dUTPase-like"/>
    <property type="match status" value="1"/>
</dbReference>
<keyword evidence="2 5" id="KW-0378">Hydrolase</keyword>
<proteinExistence type="inferred from homology"/>
<dbReference type="KEGG" id="xdi:EZH22_04260"/>
<organism evidence="7 8">
    <name type="scientific">Xanthobacter dioxanivorans</name>
    <dbReference type="NCBI Taxonomy" id="2528964"/>
    <lineage>
        <taxon>Bacteria</taxon>
        <taxon>Pseudomonadati</taxon>
        <taxon>Pseudomonadota</taxon>
        <taxon>Alphaproteobacteria</taxon>
        <taxon>Hyphomicrobiales</taxon>
        <taxon>Xanthobacteraceae</taxon>
        <taxon>Xanthobacter</taxon>
    </lineage>
</organism>
<evidence type="ECO:0000256" key="4">
    <source>
        <dbReference type="ARBA" id="ARBA00047686"/>
    </source>
</evidence>
<comment type="similarity">
    <text evidence="1 5">Belongs to the dUTPase family.</text>
</comment>
<reference evidence="7 8" key="1">
    <citation type="submission" date="2020-10" db="EMBL/GenBank/DDBJ databases">
        <title>Degradation of 1,4-Dioxane by Xanthobacter sp. YN2, via a Novel Group-2 Soluble Di-Iron Monooxygenase.</title>
        <authorList>
            <person name="Ma F."/>
            <person name="Wang Y."/>
            <person name="Yang J."/>
            <person name="Guo H."/>
            <person name="Su D."/>
            <person name="Yu L."/>
        </authorList>
    </citation>
    <scope>NUCLEOTIDE SEQUENCE [LARGE SCALE GENOMIC DNA]</scope>
    <source>
        <strain evidence="7 8">YN2</strain>
    </source>
</reference>
<feature type="binding site" evidence="5">
    <location>
        <begin position="84"/>
        <end position="86"/>
    </location>
    <ligand>
        <name>substrate</name>
    </ligand>
</feature>
<feature type="binding site" evidence="5">
    <location>
        <position position="80"/>
    </location>
    <ligand>
        <name>substrate</name>
    </ligand>
</feature>
<name>A0A974SL28_9HYPH</name>
<dbReference type="PANTHER" id="PTHR11241">
    <property type="entry name" value="DEOXYURIDINE 5'-TRIPHOSPHATE NUCLEOTIDOHYDROLASE"/>
    <property type="match status" value="1"/>
</dbReference>
<dbReference type="InterPro" id="IPR029054">
    <property type="entry name" value="dUTPase-like"/>
</dbReference>
<protein>
    <recommendedName>
        <fullName evidence="5">Deoxyuridine 5'-triphosphate nucleotidohydrolase</fullName>
        <shortName evidence="5">dUTPase</shortName>
        <ecNumber evidence="5">3.6.1.23</ecNumber>
    </recommendedName>
    <alternativeName>
        <fullName evidence="5">dUTP pyrophosphatase</fullName>
    </alternativeName>
</protein>
<dbReference type="AlphaFoldDB" id="A0A974SL28"/>
<dbReference type="GO" id="GO:0046081">
    <property type="term" value="P:dUTP catabolic process"/>
    <property type="evidence" value="ECO:0007669"/>
    <property type="project" value="InterPro"/>
</dbReference>
<evidence type="ECO:0000313" key="7">
    <source>
        <dbReference type="EMBL" id="QRG09460.1"/>
    </source>
</evidence>
<comment type="caution">
    <text evidence="5">Lacks conserved residue(s) required for the propagation of feature annotation.</text>
</comment>
<sequence length="154" mass="15818">MVRIQRLPHAGDLPLPAYATPGAAGLDLVCAAPADAPVVIAPMGYAAIPTGFALALPEGYEGQVRPRSGLARNHGVTVLNAPGTVDSDYRGEVLVLLVNFGPKAFEAARGMRIAQLVVAPVCQIMLEESGNLSETARGSGGFGSTGLGMPLLKK</sequence>
<evidence type="ECO:0000259" key="6">
    <source>
        <dbReference type="Pfam" id="PF00692"/>
    </source>
</evidence>
<dbReference type="InterPro" id="IPR036157">
    <property type="entry name" value="dUTPase-like_sf"/>
</dbReference>
<gene>
    <name evidence="5 7" type="primary">dut</name>
    <name evidence="7" type="ORF">EZH22_04260</name>
</gene>
<evidence type="ECO:0000256" key="2">
    <source>
        <dbReference type="ARBA" id="ARBA00022801"/>
    </source>
</evidence>
<evidence type="ECO:0000313" key="8">
    <source>
        <dbReference type="Proteomes" id="UP000596427"/>
    </source>
</evidence>
<dbReference type="InterPro" id="IPR033704">
    <property type="entry name" value="dUTPase_trimeric"/>
</dbReference>
<dbReference type="RefSeq" id="WP_203196375.1">
    <property type="nucleotide sequence ID" value="NZ_CP063362.1"/>
</dbReference>
<evidence type="ECO:0000256" key="3">
    <source>
        <dbReference type="ARBA" id="ARBA00023080"/>
    </source>
</evidence>
<dbReference type="NCBIfam" id="NF001862">
    <property type="entry name" value="PRK00601.1"/>
    <property type="match status" value="1"/>
</dbReference>
<dbReference type="CDD" id="cd07557">
    <property type="entry name" value="trimeric_dUTPase"/>
    <property type="match status" value="1"/>
</dbReference>
<dbReference type="Proteomes" id="UP000596427">
    <property type="component" value="Chromosome"/>
</dbReference>
<dbReference type="GO" id="GO:0000287">
    <property type="term" value="F:magnesium ion binding"/>
    <property type="evidence" value="ECO:0007669"/>
    <property type="project" value="UniProtKB-UniRule"/>
</dbReference>
<dbReference type="InterPro" id="IPR008181">
    <property type="entry name" value="dUTPase"/>
</dbReference>
<keyword evidence="5" id="KW-0460">Magnesium</keyword>
<dbReference type="Gene3D" id="2.70.40.10">
    <property type="match status" value="1"/>
</dbReference>
<dbReference type="PANTHER" id="PTHR11241:SF0">
    <property type="entry name" value="DEOXYURIDINE 5'-TRIPHOSPHATE NUCLEOTIDOHYDROLASE"/>
    <property type="match status" value="1"/>
</dbReference>
<dbReference type="NCBIfam" id="TIGR00576">
    <property type="entry name" value="dut"/>
    <property type="match status" value="1"/>
</dbReference>
<evidence type="ECO:0000256" key="5">
    <source>
        <dbReference type="HAMAP-Rule" id="MF_00116"/>
    </source>
</evidence>
<dbReference type="Pfam" id="PF00692">
    <property type="entry name" value="dUTPase"/>
    <property type="match status" value="1"/>
</dbReference>
<feature type="domain" description="dUTPase-like" evidence="6">
    <location>
        <begin position="14"/>
        <end position="146"/>
    </location>
</feature>
<accession>A0A974SL28</accession>
<dbReference type="GO" id="GO:0004170">
    <property type="term" value="F:dUTP diphosphatase activity"/>
    <property type="evidence" value="ECO:0007669"/>
    <property type="project" value="UniProtKB-UniRule"/>
</dbReference>
<keyword evidence="8" id="KW-1185">Reference proteome</keyword>
<comment type="cofactor">
    <cofactor evidence="5">
        <name>Mg(2+)</name>
        <dbReference type="ChEBI" id="CHEBI:18420"/>
    </cofactor>
</comment>
<keyword evidence="3 5" id="KW-0546">Nucleotide metabolism</keyword>